<comment type="caution">
    <text evidence="5">The sequence shown here is derived from an EMBL/GenBank/DDBJ whole genome shotgun (WGS) entry which is preliminary data.</text>
</comment>
<reference evidence="5" key="1">
    <citation type="journal article" date="2023" name="G3 (Bethesda)">
        <title>Whole genome assemblies of Zophobas morio and Tenebrio molitor.</title>
        <authorList>
            <person name="Kaur S."/>
            <person name="Stinson S.A."/>
            <person name="diCenzo G.C."/>
        </authorList>
    </citation>
    <scope>NUCLEOTIDE SEQUENCE</scope>
    <source>
        <strain evidence="5">QUZm001</strain>
    </source>
</reference>
<keyword evidence="2 4" id="KW-0547">Nucleotide-binding</keyword>
<dbReference type="InterPro" id="IPR043129">
    <property type="entry name" value="ATPase_NBD"/>
</dbReference>
<dbReference type="PANTHER" id="PTHR19375">
    <property type="entry name" value="HEAT SHOCK PROTEIN 70KDA"/>
    <property type="match status" value="1"/>
</dbReference>
<evidence type="ECO:0000256" key="3">
    <source>
        <dbReference type="ARBA" id="ARBA00022840"/>
    </source>
</evidence>
<dbReference type="PROSITE" id="PS01036">
    <property type="entry name" value="HSP70_3"/>
    <property type="match status" value="1"/>
</dbReference>
<evidence type="ECO:0000313" key="6">
    <source>
        <dbReference type="Proteomes" id="UP001168821"/>
    </source>
</evidence>
<dbReference type="SUPFAM" id="SSF100920">
    <property type="entry name" value="Heat shock protein 70kD (HSP70), peptide-binding domain"/>
    <property type="match status" value="1"/>
</dbReference>
<dbReference type="PROSITE" id="PS00297">
    <property type="entry name" value="HSP70_1"/>
    <property type="match status" value="1"/>
</dbReference>
<keyword evidence="3 4" id="KW-0067">ATP-binding</keyword>
<dbReference type="GO" id="GO:0140662">
    <property type="term" value="F:ATP-dependent protein folding chaperone"/>
    <property type="evidence" value="ECO:0007669"/>
    <property type="project" value="InterPro"/>
</dbReference>
<dbReference type="FunFam" id="3.30.30.30:FF:000005">
    <property type="entry name" value="Heat shock protein ssb1"/>
    <property type="match status" value="1"/>
</dbReference>
<dbReference type="SUPFAM" id="SSF53067">
    <property type="entry name" value="Actin-like ATPase domain"/>
    <property type="match status" value="2"/>
</dbReference>
<dbReference type="CDD" id="cd24028">
    <property type="entry name" value="ASKHA_NBD_HSP70_HSPA1-like"/>
    <property type="match status" value="1"/>
</dbReference>
<dbReference type="Gene3D" id="3.30.420.40">
    <property type="match status" value="2"/>
</dbReference>
<dbReference type="GO" id="GO:0005524">
    <property type="term" value="F:ATP binding"/>
    <property type="evidence" value="ECO:0007669"/>
    <property type="project" value="UniProtKB-KW"/>
</dbReference>
<dbReference type="Gene3D" id="2.60.34.10">
    <property type="entry name" value="Substrate Binding Domain Of DNAk, Chain A, domain 1"/>
    <property type="match status" value="1"/>
</dbReference>
<accession>A0AA38HKH0</accession>
<keyword evidence="6" id="KW-1185">Reference proteome</keyword>
<evidence type="ECO:0000256" key="4">
    <source>
        <dbReference type="RuleBase" id="RU003322"/>
    </source>
</evidence>
<dbReference type="InterPro" id="IPR018181">
    <property type="entry name" value="Heat_shock_70_CS"/>
</dbReference>
<dbReference type="EMBL" id="JALNTZ010000012">
    <property type="protein sequence ID" value="KAJ3639178.1"/>
    <property type="molecule type" value="Genomic_DNA"/>
</dbReference>
<dbReference type="FunFam" id="3.90.640.10:FF:000003">
    <property type="entry name" value="Molecular chaperone DnaK"/>
    <property type="match status" value="1"/>
</dbReference>
<evidence type="ECO:0000256" key="1">
    <source>
        <dbReference type="ARBA" id="ARBA00007381"/>
    </source>
</evidence>
<evidence type="ECO:0000256" key="2">
    <source>
        <dbReference type="ARBA" id="ARBA00022741"/>
    </source>
</evidence>
<dbReference type="InterPro" id="IPR029047">
    <property type="entry name" value="HSP70_peptide-bd_sf"/>
</dbReference>
<dbReference type="AlphaFoldDB" id="A0AA38HKH0"/>
<gene>
    <name evidence="5" type="ORF">Zmor_004048</name>
</gene>
<dbReference type="InterPro" id="IPR013126">
    <property type="entry name" value="Hsp_70_fam"/>
</dbReference>
<dbReference type="Proteomes" id="UP001168821">
    <property type="component" value="Unassembled WGS sequence"/>
</dbReference>
<protein>
    <submittedName>
        <fullName evidence="5">Uncharacterized protein</fullName>
    </submittedName>
</protein>
<dbReference type="Gene3D" id="3.90.640.10">
    <property type="entry name" value="Actin, Chain A, domain 4"/>
    <property type="match status" value="1"/>
</dbReference>
<evidence type="ECO:0000313" key="5">
    <source>
        <dbReference type="EMBL" id="KAJ3639178.1"/>
    </source>
</evidence>
<proteinExistence type="inferred from homology"/>
<comment type="similarity">
    <text evidence="1 4">Belongs to the heat shock protein 70 family.</text>
</comment>
<dbReference type="Pfam" id="PF00012">
    <property type="entry name" value="HSP70"/>
    <property type="match status" value="1"/>
</dbReference>
<name>A0AA38HKH0_9CUCU</name>
<dbReference type="PRINTS" id="PR00301">
    <property type="entry name" value="HEATSHOCK70"/>
</dbReference>
<sequence>MDDLIIGIDLGTTNSCVSLYTNGRIKILENESGLRITPSFIYVSPNGEIAIGEHGKKMSKHKPENGIYEMKRLVGRQFDDPQLQESLKYFPFKVIASRSNFPLISVKQRTGRVKKSPQELYTMLLKELKKYTEEKLKQTINKAVITVPAYFNVTQRQVTLEAAKDAGFTVLKLLNEPTAAALAYYFENDIEGTHRSLVYDLGGGTFDVAVLEKRFEKIEVLCVAGDTQLGGHDIDTSLLNYVYRILRTQYGYDPAADPDDKKRLRIKCEEAKKELSTLTETVIFINGLVPKYPRIKISLTRKKFEEMADKLFRRTIAILDKCLQFSNISKRSIQEIILCGGSTRIPKIQKLISDYFEGKELNKFVNPDECVAEGAALQAAMLSTNRKQKIDELQMVDVVPLSIGTRGHSCCDDMVFLIKRGSKLPTSASQTYINIETDETTFSFDIYEGERLDIRKNRHLGTVSLTNVEKAPPLQKQVIFTLFIDQNGILTAQATEKFRDNTKTVNVNYTCGDRSDGEIRNSVLDAAENKKHDGKFIRFIQFKKYLIQYCIGIMYNLNEKSLKSKYKDLYNFCKVTKKTAETLEMDDEVHTKELIAECEQRCKYIVKTYNFDCMPRDYGHLLFS</sequence>
<organism evidence="5 6">
    <name type="scientific">Zophobas morio</name>
    <dbReference type="NCBI Taxonomy" id="2755281"/>
    <lineage>
        <taxon>Eukaryota</taxon>
        <taxon>Metazoa</taxon>
        <taxon>Ecdysozoa</taxon>
        <taxon>Arthropoda</taxon>
        <taxon>Hexapoda</taxon>
        <taxon>Insecta</taxon>
        <taxon>Pterygota</taxon>
        <taxon>Neoptera</taxon>
        <taxon>Endopterygota</taxon>
        <taxon>Coleoptera</taxon>
        <taxon>Polyphaga</taxon>
        <taxon>Cucujiformia</taxon>
        <taxon>Tenebrionidae</taxon>
        <taxon>Zophobas</taxon>
    </lineage>
</organism>